<name>K6PLD4_9FIRM</name>
<sequence>MAMASGEPFRLQRVWDVRRLEALARLGEWGRWQARAQQAQEEATLLEAQRRQAAGELAAVGPARPALEMVARWRELEHLGLRCQAAAGRAQVLRREAETRQQAAVAARREEQACERLYDRHQRRQRLEAARREQAHLDEVAGRRAAREEATGHDPW</sequence>
<keyword evidence="12" id="KW-0966">Cell projection</keyword>
<keyword evidence="7" id="KW-1005">Bacterial flagellum biogenesis</keyword>
<evidence type="ECO:0000256" key="1">
    <source>
        <dbReference type="ARBA" id="ARBA00004413"/>
    </source>
</evidence>
<evidence type="ECO:0000256" key="4">
    <source>
        <dbReference type="ARBA" id="ARBA00022448"/>
    </source>
</evidence>
<dbReference type="GO" id="GO:0071973">
    <property type="term" value="P:bacterial-type flagellum-dependent cell motility"/>
    <property type="evidence" value="ECO:0007669"/>
    <property type="project" value="InterPro"/>
</dbReference>
<dbReference type="STRING" id="867903.ThesuDRAFT_00272"/>
<dbReference type="Proteomes" id="UP000005710">
    <property type="component" value="Unassembled WGS sequence"/>
</dbReference>
<keyword evidence="12" id="KW-0282">Flagellum</keyword>
<evidence type="ECO:0000256" key="11">
    <source>
        <dbReference type="SAM" id="MobiDB-lite"/>
    </source>
</evidence>
<comment type="caution">
    <text evidence="12">The sequence shown here is derived from an EMBL/GenBank/DDBJ whole genome shotgun (WGS) entry which is preliminary data.</text>
</comment>
<evidence type="ECO:0000256" key="6">
    <source>
        <dbReference type="ARBA" id="ARBA00022500"/>
    </source>
</evidence>
<evidence type="ECO:0000256" key="10">
    <source>
        <dbReference type="ARBA" id="ARBA00023225"/>
    </source>
</evidence>
<dbReference type="InterPro" id="IPR012823">
    <property type="entry name" value="Flagell_FliJ"/>
</dbReference>
<protein>
    <recommendedName>
        <fullName evidence="3">Flagellar FliJ protein</fullName>
    </recommendedName>
</protein>
<reference evidence="12" key="1">
    <citation type="submission" date="2010-10" db="EMBL/GenBank/DDBJ databases">
        <authorList>
            <consortium name="US DOE Joint Genome Institute (JGI-PGF)"/>
            <person name="Lucas S."/>
            <person name="Copeland A."/>
            <person name="Lapidus A."/>
            <person name="Bruce D."/>
            <person name="Goodwin L."/>
            <person name="Pitluck S."/>
            <person name="Kyrpides N."/>
            <person name="Mavromatis K."/>
            <person name="Detter J.C."/>
            <person name="Han C."/>
            <person name="Land M."/>
            <person name="Hauser L."/>
            <person name="Markowitz V."/>
            <person name="Cheng J.-F."/>
            <person name="Hugenholtz P."/>
            <person name="Woyke T."/>
            <person name="Wu D."/>
            <person name="Pukall R."/>
            <person name="Wahrenburg C."/>
            <person name="Brambilla E."/>
            <person name="Klenk H.-P."/>
            <person name="Eisen J.A."/>
        </authorList>
    </citation>
    <scope>NUCLEOTIDE SEQUENCE [LARGE SCALE GENOMIC DNA]</scope>
    <source>
        <strain evidence="12">DSM 13965</strain>
    </source>
</reference>
<evidence type="ECO:0000256" key="5">
    <source>
        <dbReference type="ARBA" id="ARBA00022475"/>
    </source>
</evidence>
<keyword evidence="4" id="KW-0813">Transport</keyword>
<keyword evidence="9" id="KW-0472">Membrane</keyword>
<keyword evidence="10" id="KW-1006">Bacterial flagellum protein export</keyword>
<comment type="subcellular location">
    <subcellularLocation>
        <location evidence="1">Cell membrane</location>
        <topology evidence="1">Peripheral membrane protein</topology>
        <orientation evidence="1">Cytoplasmic side</orientation>
    </subcellularLocation>
</comment>
<dbReference type="GO" id="GO:0009288">
    <property type="term" value="C:bacterial-type flagellum"/>
    <property type="evidence" value="ECO:0007669"/>
    <property type="project" value="InterPro"/>
</dbReference>
<evidence type="ECO:0000256" key="8">
    <source>
        <dbReference type="ARBA" id="ARBA00022927"/>
    </source>
</evidence>
<gene>
    <name evidence="12" type="ORF">ThesuDRAFT_00272</name>
</gene>
<dbReference type="GO" id="GO:0005886">
    <property type="term" value="C:plasma membrane"/>
    <property type="evidence" value="ECO:0007669"/>
    <property type="project" value="UniProtKB-SubCell"/>
</dbReference>
<dbReference type="GO" id="GO:0015031">
    <property type="term" value="P:protein transport"/>
    <property type="evidence" value="ECO:0007669"/>
    <property type="project" value="UniProtKB-KW"/>
</dbReference>
<evidence type="ECO:0000313" key="12">
    <source>
        <dbReference type="EMBL" id="EKP93677.1"/>
    </source>
</evidence>
<keyword evidence="12" id="KW-0969">Cilium</keyword>
<dbReference type="InterPro" id="IPR053716">
    <property type="entry name" value="Flag_assembly_chemotaxis_eff"/>
</dbReference>
<keyword evidence="13" id="KW-1185">Reference proteome</keyword>
<dbReference type="GO" id="GO:0044781">
    <property type="term" value="P:bacterial-type flagellum organization"/>
    <property type="evidence" value="ECO:0007669"/>
    <property type="project" value="UniProtKB-KW"/>
</dbReference>
<evidence type="ECO:0000256" key="7">
    <source>
        <dbReference type="ARBA" id="ARBA00022795"/>
    </source>
</evidence>
<dbReference type="Pfam" id="PF02050">
    <property type="entry name" value="FliJ"/>
    <property type="match status" value="1"/>
</dbReference>
<dbReference type="Gene3D" id="1.10.287.1700">
    <property type="match status" value="1"/>
</dbReference>
<evidence type="ECO:0000256" key="2">
    <source>
        <dbReference type="ARBA" id="ARBA00010004"/>
    </source>
</evidence>
<keyword evidence="8" id="KW-0653">Protein transport</keyword>
<dbReference type="EMBL" id="AENY02000005">
    <property type="protein sequence ID" value="EKP93677.1"/>
    <property type="molecule type" value="Genomic_DNA"/>
</dbReference>
<feature type="region of interest" description="Disordered" evidence="11">
    <location>
        <begin position="127"/>
        <end position="156"/>
    </location>
</feature>
<evidence type="ECO:0000256" key="9">
    <source>
        <dbReference type="ARBA" id="ARBA00023136"/>
    </source>
</evidence>
<dbReference type="AlphaFoldDB" id="K6PLD4"/>
<reference evidence="12" key="2">
    <citation type="submission" date="2012-10" db="EMBL/GenBank/DDBJ databases">
        <title>Improved high-quality draft of Thermaerobacter subterraneus C21, DSM 13965.</title>
        <authorList>
            <consortium name="DOE Joint Genome Institute"/>
            <person name="Eisen J."/>
            <person name="Huntemann M."/>
            <person name="Wei C.-L."/>
            <person name="Han J."/>
            <person name="Detter J.C."/>
            <person name="Han C."/>
            <person name="Tapia R."/>
            <person name="Chen A."/>
            <person name="Kyrpides N."/>
            <person name="Mavromatis K."/>
            <person name="Markowitz V."/>
            <person name="Szeto E."/>
            <person name="Ivanova N."/>
            <person name="Mikhailova N."/>
            <person name="Ovchinnikova G."/>
            <person name="Pagani I."/>
            <person name="Pati A."/>
            <person name="Goodwin L."/>
            <person name="Nordberg H.P."/>
            <person name="Cantor M.N."/>
            <person name="Hua S.X."/>
            <person name="Woyke T."/>
            <person name="Eisen J."/>
            <person name="Klenk H.-P."/>
        </authorList>
    </citation>
    <scope>NUCLEOTIDE SEQUENCE [LARGE SCALE GENOMIC DNA]</scope>
    <source>
        <strain evidence="12">DSM 13965</strain>
    </source>
</reference>
<evidence type="ECO:0000256" key="3">
    <source>
        <dbReference type="ARBA" id="ARBA00020392"/>
    </source>
</evidence>
<dbReference type="HOGENOM" id="CLU_1703399_0_0_9"/>
<evidence type="ECO:0000313" key="13">
    <source>
        <dbReference type="Proteomes" id="UP000005710"/>
    </source>
</evidence>
<organism evidence="12 13">
    <name type="scientific">Thermaerobacter subterraneus DSM 13965</name>
    <dbReference type="NCBI Taxonomy" id="867903"/>
    <lineage>
        <taxon>Bacteria</taxon>
        <taxon>Bacillati</taxon>
        <taxon>Bacillota</taxon>
        <taxon>Clostridia</taxon>
        <taxon>Eubacteriales</taxon>
        <taxon>Clostridiales Family XVII. Incertae Sedis</taxon>
        <taxon>Thermaerobacter</taxon>
    </lineage>
</organism>
<keyword evidence="6" id="KW-0145">Chemotaxis</keyword>
<dbReference type="RefSeq" id="WP_006904970.1">
    <property type="nucleotide sequence ID" value="NZ_JH976536.1"/>
</dbReference>
<proteinExistence type="inferred from homology"/>
<dbReference type="GO" id="GO:0006935">
    <property type="term" value="P:chemotaxis"/>
    <property type="evidence" value="ECO:0007669"/>
    <property type="project" value="UniProtKB-KW"/>
</dbReference>
<comment type="similarity">
    <text evidence="2">Belongs to the FliJ family.</text>
</comment>
<accession>K6PLD4</accession>
<keyword evidence="5" id="KW-1003">Cell membrane</keyword>